<feature type="region of interest" description="Disordered" evidence="1">
    <location>
        <begin position="654"/>
        <end position="677"/>
    </location>
</feature>
<gene>
    <name evidence="2" type="ORF">QWJ41_04725</name>
</gene>
<organism evidence="2 3">
    <name type="scientific">Nocardioides cremeus</name>
    <dbReference type="NCBI Taxonomy" id="3058044"/>
    <lineage>
        <taxon>Bacteria</taxon>
        <taxon>Bacillati</taxon>
        <taxon>Actinomycetota</taxon>
        <taxon>Actinomycetes</taxon>
        <taxon>Propionibacteriales</taxon>
        <taxon>Nocardioidaceae</taxon>
        <taxon>Nocardioides</taxon>
    </lineage>
</organism>
<name>A0ABT8TP72_9ACTN</name>
<feature type="compositionally biased region" description="Gly residues" evidence="1">
    <location>
        <begin position="11"/>
        <end position="21"/>
    </location>
</feature>
<feature type="region of interest" description="Disordered" evidence="1">
    <location>
        <begin position="85"/>
        <end position="113"/>
    </location>
</feature>
<dbReference type="Proteomes" id="UP001168363">
    <property type="component" value="Unassembled WGS sequence"/>
</dbReference>
<dbReference type="EMBL" id="JAULSC010000003">
    <property type="protein sequence ID" value="MDO3395008.1"/>
    <property type="molecule type" value="Genomic_DNA"/>
</dbReference>
<evidence type="ECO:0000256" key="1">
    <source>
        <dbReference type="SAM" id="MobiDB-lite"/>
    </source>
</evidence>
<evidence type="ECO:0000313" key="3">
    <source>
        <dbReference type="Proteomes" id="UP001168363"/>
    </source>
</evidence>
<feature type="compositionally biased region" description="Basic and acidic residues" evidence="1">
    <location>
        <begin position="94"/>
        <end position="105"/>
    </location>
</feature>
<protein>
    <recommendedName>
        <fullName evidence="4">Transposase</fullName>
    </recommendedName>
</protein>
<proteinExistence type="predicted"/>
<reference evidence="2" key="1">
    <citation type="submission" date="2023-06" db="EMBL/GenBank/DDBJ databases">
        <title>Genome sequence of Nocardioides sp. SOB44.</title>
        <authorList>
            <person name="Zhang G."/>
        </authorList>
    </citation>
    <scope>NUCLEOTIDE SEQUENCE</scope>
    <source>
        <strain evidence="2">SOB44</strain>
    </source>
</reference>
<feature type="region of interest" description="Disordered" evidence="1">
    <location>
        <begin position="1"/>
        <end position="60"/>
    </location>
</feature>
<feature type="region of interest" description="Disordered" evidence="1">
    <location>
        <begin position="610"/>
        <end position="639"/>
    </location>
</feature>
<keyword evidence="3" id="KW-1185">Reference proteome</keyword>
<feature type="compositionally biased region" description="Gly residues" evidence="1">
    <location>
        <begin position="667"/>
        <end position="677"/>
    </location>
</feature>
<sequence length="677" mass="74154">MVAARDLEDGTAGGTGAGTLSGGDVPPGGQLTDAAAPQCPDPSHAGSRVRRRGLRASAAGTRQRFECLPETGKRHFFTTPAAGAVEAGRSPRQRCPDPWHADARVQGRGTRTTKAGTWRRFRCTRPDGSSHFFQVLASAAGTQLTSLDRPPGCPEHAVSKVTRQGVYGRGATKRQRYRCVPADGTAPHTFTPPLAREAVEVGVESCTTCDELLSPHRGALTGARHTPWTLALYARALNELSMGASYAAVSLMMREYRDRASRHLLEHHGGGALLDGQATGAAQSYTAAQGKSAWHLAADLVEQYAPLLWRPVEQQMRDRDRQQRAANDQQLAAAPNAALATPITWLLDEQPVILSGRRRRGQQRRLERNQWSLLVVVEVRWHPAEDPMSYPRREYRLRLARAYPRANEQAWRLVLDELGERPDFIVADNAEAISNAVTKQYGAGVVGLVPSLFHIQRNLRDALRKLPGATTKLEGRTVLVPELAKHLDVLARDELLNLGPADWTRWWDDLIGAVATLPAPVTGVLEQRRIYEPRVAAALPILARQPQLPASNAAVENRIRHALEPFLDNRKQLYRNLARTNFLLDLAVARAQGAFTDLDEVTRLLREDNEAAGGWAPAPRTLADAQPPQRAEGEPPPVYSSLLNPLLVAALAEQRLTQPPVRQQDGQQGGQQSGGRP</sequence>
<evidence type="ECO:0000313" key="2">
    <source>
        <dbReference type="EMBL" id="MDO3395008.1"/>
    </source>
</evidence>
<dbReference type="RefSeq" id="WP_302706036.1">
    <property type="nucleotide sequence ID" value="NZ_JAULSC010000003.1"/>
</dbReference>
<evidence type="ECO:0008006" key="4">
    <source>
        <dbReference type="Google" id="ProtNLM"/>
    </source>
</evidence>
<comment type="caution">
    <text evidence="2">The sequence shown here is derived from an EMBL/GenBank/DDBJ whole genome shotgun (WGS) entry which is preliminary data.</text>
</comment>
<accession>A0ABT8TP72</accession>